<dbReference type="InterPro" id="IPR027268">
    <property type="entry name" value="Peptidase_M4/M1_CTD_sf"/>
</dbReference>
<evidence type="ECO:0000256" key="7">
    <source>
        <dbReference type="ARBA" id="ARBA00022801"/>
    </source>
</evidence>
<feature type="compositionally biased region" description="Polar residues" evidence="18">
    <location>
        <begin position="81"/>
        <end position="92"/>
    </location>
</feature>
<dbReference type="EMBL" id="JAIWYP010000013">
    <property type="protein sequence ID" value="KAH3716247.1"/>
    <property type="molecule type" value="Genomic_DNA"/>
</dbReference>
<keyword evidence="12 17" id="KW-0472">Membrane</keyword>
<comment type="subcellular location">
    <subcellularLocation>
        <location evidence="1">Membrane</location>
        <topology evidence="1">Single-pass type II membrane protein</topology>
    </subcellularLocation>
</comment>
<dbReference type="GO" id="GO:0016020">
    <property type="term" value="C:membrane"/>
    <property type="evidence" value="ECO:0007669"/>
    <property type="project" value="UniProtKB-SubCell"/>
</dbReference>
<dbReference type="PANTHER" id="PTHR11533">
    <property type="entry name" value="PROTEASE M1 ZINC METALLOPROTEASE"/>
    <property type="match status" value="1"/>
</dbReference>
<comment type="caution">
    <text evidence="22">The sequence shown here is derived from an EMBL/GenBank/DDBJ whole genome shotgun (WGS) entry which is preliminary data.</text>
</comment>
<dbReference type="Gene3D" id="1.10.390.10">
    <property type="entry name" value="Neutral Protease Domain 2"/>
    <property type="match status" value="1"/>
</dbReference>
<evidence type="ECO:0000256" key="6">
    <source>
        <dbReference type="ARBA" id="ARBA00022723"/>
    </source>
</evidence>
<dbReference type="GO" id="GO:0006508">
    <property type="term" value="P:proteolysis"/>
    <property type="evidence" value="ECO:0007669"/>
    <property type="project" value="UniProtKB-KW"/>
</dbReference>
<dbReference type="InterPro" id="IPR050344">
    <property type="entry name" value="Peptidase_M1_aminopeptidases"/>
</dbReference>
<dbReference type="Pfam" id="PF01433">
    <property type="entry name" value="Peptidase_M1"/>
    <property type="match status" value="1"/>
</dbReference>
<dbReference type="FunFam" id="1.10.390.10:FF:000001">
    <property type="entry name" value="Aminopeptidase"/>
    <property type="match status" value="1"/>
</dbReference>
<evidence type="ECO:0000313" key="23">
    <source>
        <dbReference type="Proteomes" id="UP000828390"/>
    </source>
</evidence>
<dbReference type="InterPro" id="IPR034016">
    <property type="entry name" value="M1_APN-typ"/>
</dbReference>
<dbReference type="GO" id="GO:0005615">
    <property type="term" value="C:extracellular space"/>
    <property type="evidence" value="ECO:0007669"/>
    <property type="project" value="TreeGrafter"/>
</dbReference>
<dbReference type="Pfam" id="PF17900">
    <property type="entry name" value="Peptidase_M1_N"/>
    <property type="match status" value="1"/>
</dbReference>
<feature type="domain" description="Peptidase M1 membrane alanine aminopeptidase" evidence="19">
    <location>
        <begin position="336"/>
        <end position="558"/>
    </location>
</feature>
<keyword evidence="6 15" id="KW-0479">Metal-binding</keyword>
<feature type="site" description="Transition state stabilizer" evidence="16">
    <location>
        <position position="494"/>
    </location>
</feature>
<keyword evidence="8 15" id="KW-0862">Zinc</keyword>
<evidence type="ECO:0000259" key="20">
    <source>
        <dbReference type="Pfam" id="PF11838"/>
    </source>
</evidence>
<feature type="region of interest" description="Disordered" evidence="18">
    <location>
        <begin position="68"/>
        <end position="92"/>
    </location>
</feature>
<dbReference type="GO" id="GO:0042277">
    <property type="term" value="F:peptide binding"/>
    <property type="evidence" value="ECO:0007669"/>
    <property type="project" value="TreeGrafter"/>
</dbReference>
<comment type="similarity">
    <text evidence="2 17">Belongs to the peptidase M1 family.</text>
</comment>
<dbReference type="InterPro" id="IPR001930">
    <property type="entry name" value="Peptidase_M1"/>
</dbReference>
<evidence type="ECO:0000256" key="1">
    <source>
        <dbReference type="ARBA" id="ARBA00004606"/>
    </source>
</evidence>
<dbReference type="PRINTS" id="PR00756">
    <property type="entry name" value="ALADIPTASE"/>
</dbReference>
<reference evidence="22" key="1">
    <citation type="journal article" date="2019" name="bioRxiv">
        <title>The Genome of the Zebra Mussel, Dreissena polymorpha: A Resource for Invasive Species Research.</title>
        <authorList>
            <person name="McCartney M.A."/>
            <person name="Auch B."/>
            <person name="Kono T."/>
            <person name="Mallez S."/>
            <person name="Zhang Y."/>
            <person name="Obille A."/>
            <person name="Becker A."/>
            <person name="Abrahante J.E."/>
            <person name="Garbe J."/>
            <person name="Badalamenti J.P."/>
            <person name="Herman A."/>
            <person name="Mangelson H."/>
            <person name="Liachko I."/>
            <person name="Sullivan S."/>
            <person name="Sone E.D."/>
            <person name="Koren S."/>
            <person name="Silverstein K.A.T."/>
            <person name="Beckman K.B."/>
            <person name="Gohl D.M."/>
        </authorList>
    </citation>
    <scope>NUCLEOTIDE SEQUENCE</scope>
    <source>
        <strain evidence="22">Duluth1</strain>
        <tissue evidence="22">Whole animal</tissue>
    </source>
</reference>
<evidence type="ECO:0000256" key="18">
    <source>
        <dbReference type="SAM" id="MobiDB-lite"/>
    </source>
</evidence>
<keyword evidence="10 17" id="KW-1133">Transmembrane helix</keyword>
<dbReference type="PANTHER" id="PTHR11533:SF299">
    <property type="entry name" value="AMINOPEPTIDASE"/>
    <property type="match status" value="1"/>
</dbReference>
<keyword evidence="9" id="KW-0735">Signal-anchor</keyword>
<evidence type="ECO:0000256" key="14">
    <source>
        <dbReference type="PIRSR" id="PIRSR634016-1"/>
    </source>
</evidence>
<dbReference type="GO" id="GO:0005737">
    <property type="term" value="C:cytoplasm"/>
    <property type="evidence" value="ECO:0007669"/>
    <property type="project" value="TreeGrafter"/>
</dbReference>
<evidence type="ECO:0000256" key="9">
    <source>
        <dbReference type="ARBA" id="ARBA00022968"/>
    </source>
</evidence>
<evidence type="ECO:0000256" key="13">
    <source>
        <dbReference type="ARBA" id="ARBA00023180"/>
    </source>
</evidence>
<feature type="transmembrane region" description="Helical" evidence="17">
    <location>
        <begin position="41"/>
        <end position="62"/>
    </location>
</feature>
<evidence type="ECO:0000256" key="12">
    <source>
        <dbReference type="ARBA" id="ARBA00023136"/>
    </source>
</evidence>
<feature type="binding site" evidence="15">
    <location>
        <position position="408"/>
    </location>
    <ligand>
        <name>Zn(2+)</name>
        <dbReference type="ChEBI" id="CHEBI:29105"/>
        <note>catalytic</note>
    </ligand>
</feature>
<evidence type="ECO:0000256" key="17">
    <source>
        <dbReference type="RuleBase" id="RU364040"/>
    </source>
</evidence>
<evidence type="ECO:0000256" key="8">
    <source>
        <dbReference type="ARBA" id="ARBA00022833"/>
    </source>
</evidence>
<evidence type="ECO:0000256" key="10">
    <source>
        <dbReference type="ARBA" id="ARBA00022989"/>
    </source>
</evidence>
<keyword evidence="5 17" id="KW-0812">Transmembrane</keyword>
<dbReference type="GO" id="GO:0008270">
    <property type="term" value="F:zinc ion binding"/>
    <property type="evidence" value="ECO:0007669"/>
    <property type="project" value="UniProtKB-UniRule"/>
</dbReference>
<dbReference type="InterPro" id="IPR024571">
    <property type="entry name" value="ERAP1-like_C_dom"/>
</dbReference>
<dbReference type="CDD" id="cd09601">
    <property type="entry name" value="M1_APN-Q_like"/>
    <property type="match status" value="1"/>
</dbReference>
<feature type="compositionally biased region" description="Basic and acidic residues" evidence="18">
    <location>
        <begin position="68"/>
        <end position="80"/>
    </location>
</feature>
<accession>A0A9D4C2Q2</accession>
<feature type="non-terminal residue" evidence="22">
    <location>
        <position position="1"/>
    </location>
</feature>
<sequence length="774" mass="88215">MSDNEIEDVSFLPGESLHRRAVYERGIIQRFRFVACTKAKIALGLVLVVLIIIIVALSATIANHQDTEKSSSEKVIENEKQQTTTLTPVSTPNYTATNGQPFPYHNIRLPHSVTPVSYKMYMHPNISESFFTGHVSIICDVNENTDFIVFHAKGLTIMTIKVSDNSVPTNLFGVVNWLEHEDNEQIYVRLMKYLPKGLKINMYIEYNGTLGTLLHGFYKSSYLSSSNEKRYIATTHFEPTHAREAFPSFDEPAMKATFEMTMIRDEQHFSLFNMPLKVSTKLDNGLYQDEFETSVKMSTYLVAFVVCDYKNVSETTKRKIQVRVFAPPDFIGSASYALEVAVKVIDYYEDYFGVKYPLPKQDLIAIPDFEAGAMENWGLITYRMADVLYDRDTASTHNKQNIAVVIAHELAHQWFGNLVTMDWWDDLWLNEGFASYVEYLGTDIVDHDWRMGDQFVTDALLRAAYLDSLANSHPISQPVSDPGQINELFDAISYSKGASIIRMLNNYIGEDVFKAGLVSYLNKYNYGNAQTQDLWSSLSEAASHAKLNTNVTRLMNTWTGQTGYPVVKVTRSRDKMTLTQSRFLLNTSPNAQNGTPSPYGYKWEIPFCYTTQTEPERPVKQLLTDVTATVDGILGDWVKGNCGMYGFYRVNYDPDTWRGIIRQLNQNHTVFSVPERAGLLDDAFMLARVGQLDYSVALDLSLYLVNEEDYVPWSSFLDSIAFLSDRLESKPVYSAFKAYLLKLMMNRLKTISEKDWLKFENISDLEKYLKAAII</sequence>
<evidence type="ECO:0000259" key="19">
    <source>
        <dbReference type="Pfam" id="PF01433"/>
    </source>
</evidence>
<dbReference type="Pfam" id="PF11838">
    <property type="entry name" value="ERAP1_C"/>
    <property type="match status" value="1"/>
</dbReference>
<reference evidence="22" key="2">
    <citation type="submission" date="2020-11" db="EMBL/GenBank/DDBJ databases">
        <authorList>
            <person name="McCartney M.A."/>
            <person name="Auch B."/>
            <person name="Kono T."/>
            <person name="Mallez S."/>
            <person name="Becker A."/>
            <person name="Gohl D.M."/>
            <person name="Silverstein K.A.T."/>
            <person name="Koren S."/>
            <person name="Bechman K.B."/>
            <person name="Herman A."/>
            <person name="Abrahante J.E."/>
            <person name="Garbe J."/>
        </authorList>
    </citation>
    <scope>NUCLEOTIDE SEQUENCE</scope>
    <source>
        <strain evidence="22">Duluth1</strain>
        <tissue evidence="22">Whole animal</tissue>
    </source>
</reference>
<dbReference type="AlphaFoldDB" id="A0A9D4C2Q2"/>
<evidence type="ECO:0000256" key="11">
    <source>
        <dbReference type="ARBA" id="ARBA00023049"/>
    </source>
</evidence>
<dbReference type="Gene3D" id="1.25.50.20">
    <property type="match status" value="1"/>
</dbReference>
<protein>
    <recommendedName>
        <fullName evidence="17">Aminopeptidase</fullName>
        <ecNumber evidence="17">3.4.11.-</ecNumber>
    </recommendedName>
</protein>
<evidence type="ECO:0000256" key="15">
    <source>
        <dbReference type="PIRSR" id="PIRSR634016-3"/>
    </source>
</evidence>
<keyword evidence="11 17" id="KW-0482">Metalloprotease</keyword>
<feature type="binding site" evidence="15">
    <location>
        <position position="412"/>
    </location>
    <ligand>
        <name>Zn(2+)</name>
        <dbReference type="ChEBI" id="CHEBI:29105"/>
        <note>catalytic</note>
    </ligand>
</feature>
<dbReference type="InterPro" id="IPR014782">
    <property type="entry name" value="Peptidase_M1_dom"/>
</dbReference>
<dbReference type="InterPro" id="IPR042097">
    <property type="entry name" value="Aminopeptidase_N-like_N_sf"/>
</dbReference>
<comment type="cofactor">
    <cofactor evidence="15 17">
        <name>Zn(2+)</name>
        <dbReference type="ChEBI" id="CHEBI:29105"/>
    </cofactor>
    <text evidence="15 17">Binds 1 zinc ion per subunit.</text>
</comment>
<evidence type="ECO:0000256" key="4">
    <source>
        <dbReference type="ARBA" id="ARBA00022670"/>
    </source>
</evidence>
<dbReference type="Gene3D" id="2.60.40.1910">
    <property type="match status" value="1"/>
</dbReference>
<keyword evidence="7 17" id="KW-0378">Hydrolase</keyword>
<organism evidence="22 23">
    <name type="scientific">Dreissena polymorpha</name>
    <name type="common">Zebra mussel</name>
    <name type="synonym">Mytilus polymorpha</name>
    <dbReference type="NCBI Taxonomy" id="45954"/>
    <lineage>
        <taxon>Eukaryota</taxon>
        <taxon>Metazoa</taxon>
        <taxon>Spiralia</taxon>
        <taxon>Lophotrochozoa</taxon>
        <taxon>Mollusca</taxon>
        <taxon>Bivalvia</taxon>
        <taxon>Autobranchia</taxon>
        <taxon>Heteroconchia</taxon>
        <taxon>Euheterodonta</taxon>
        <taxon>Imparidentia</taxon>
        <taxon>Neoheterodontei</taxon>
        <taxon>Myida</taxon>
        <taxon>Dreissenoidea</taxon>
        <taxon>Dreissenidae</taxon>
        <taxon>Dreissena</taxon>
    </lineage>
</organism>
<dbReference type="SUPFAM" id="SSF55486">
    <property type="entry name" value="Metalloproteases ('zincins'), catalytic domain"/>
    <property type="match status" value="1"/>
</dbReference>
<feature type="binding site" evidence="15">
    <location>
        <position position="431"/>
    </location>
    <ligand>
        <name>Zn(2+)</name>
        <dbReference type="ChEBI" id="CHEBI:29105"/>
        <note>catalytic</note>
    </ligand>
</feature>
<dbReference type="InterPro" id="IPR045357">
    <property type="entry name" value="Aminopeptidase_N-like_N"/>
</dbReference>
<evidence type="ECO:0000256" key="16">
    <source>
        <dbReference type="PIRSR" id="PIRSR634016-4"/>
    </source>
</evidence>
<proteinExistence type="inferred from homology"/>
<name>A0A9D4C2Q2_DREPO</name>
<feature type="active site" description="Proton acceptor" evidence="14">
    <location>
        <position position="409"/>
    </location>
</feature>
<keyword evidence="13" id="KW-0325">Glycoprotein</keyword>
<gene>
    <name evidence="22" type="ORF">DPMN_058966</name>
</gene>
<evidence type="ECO:0000259" key="21">
    <source>
        <dbReference type="Pfam" id="PF17900"/>
    </source>
</evidence>
<dbReference type="SUPFAM" id="SSF63737">
    <property type="entry name" value="Leukotriene A4 hydrolase N-terminal domain"/>
    <property type="match status" value="1"/>
</dbReference>
<feature type="domain" description="ERAP1-like C-terminal" evidence="20">
    <location>
        <begin position="637"/>
        <end position="772"/>
    </location>
</feature>
<keyword evidence="23" id="KW-1185">Reference proteome</keyword>
<keyword evidence="4 17" id="KW-0645">Protease</keyword>
<evidence type="ECO:0000256" key="5">
    <source>
        <dbReference type="ARBA" id="ARBA00022692"/>
    </source>
</evidence>
<evidence type="ECO:0000256" key="2">
    <source>
        <dbReference type="ARBA" id="ARBA00010136"/>
    </source>
</evidence>
<dbReference type="Proteomes" id="UP000828390">
    <property type="component" value="Unassembled WGS sequence"/>
</dbReference>
<keyword evidence="3 17" id="KW-0031">Aminopeptidase</keyword>
<dbReference type="FunFam" id="2.60.40.1730:FF:000012">
    <property type="entry name" value="Aminopeptidase N"/>
    <property type="match status" value="1"/>
</dbReference>
<dbReference type="Gene3D" id="2.60.40.1730">
    <property type="entry name" value="tricorn interacting facor f3 domain"/>
    <property type="match status" value="1"/>
</dbReference>
<feature type="domain" description="Aminopeptidase N-like N-terminal" evidence="21">
    <location>
        <begin position="115"/>
        <end position="301"/>
    </location>
</feature>
<dbReference type="GO" id="GO:0043171">
    <property type="term" value="P:peptide catabolic process"/>
    <property type="evidence" value="ECO:0007669"/>
    <property type="project" value="TreeGrafter"/>
</dbReference>
<evidence type="ECO:0000313" key="22">
    <source>
        <dbReference type="EMBL" id="KAH3716247.1"/>
    </source>
</evidence>
<evidence type="ECO:0000256" key="3">
    <source>
        <dbReference type="ARBA" id="ARBA00022438"/>
    </source>
</evidence>
<dbReference type="GO" id="GO:0070006">
    <property type="term" value="F:metalloaminopeptidase activity"/>
    <property type="evidence" value="ECO:0007669"/>
    <property type="project" value="TreeGrafter"/>
</dbReference>
<dbReference type="EC" id="3.4.11.-" evidence="17"/>
<dbReference type="FunFam" id="2.60.40.1910:FF:000003">
    <property type="entry name" value="Aminopeptidase"/>
    <property type="match status" value="1"/>
</dbReference>